<gene>
    <name evidence="1" type="ORF">PM001_LOCUS10210</name>
</gene>
<comment type="caution">
    <text evidence="1">The sequence shown here is derived from an EMBL/GenBank/DDBJ whole genome shotgun (WGS) entry which is preliminary data.</text>
</comment>
<proteinExistence type="predicted"/>
<reference evidence="1" key="1">
    <citation type="submission" date="2024-01" db="EMBL/GenBank/DDBJ databases">
        <authorList>
            <person name="Webb A."/>
        </authorList>
    </citation>
    <scope>NUCLEOTIDE SEQUENCE</scope>
    <source>
        <strain evidence="1">Pm1</strain>
    </source>
</reference>
<organism evidence="1 2">
    <name type="scientific">Peronospora matthiolae</name>
    <dbReference type="NCBI Taxonomy" id="2874970"/>
    <lineage>
        <taxon>Eukaryota</taxon>
        <taxon>Sar</taxon>
        <taxon>Stramenopiles</taxon>
        <taxon>Oomycota</taxon>
        <taxon>Peronosporomycetes</taxon>
        <taxon>Peronosporales</taxon>
        <taxon>Peronosporaceae</taxon>
        <taxon>Peronospora</taxon>
    </lineage>
</organism>
<protein>
    <submittedName>
        <fullName evidence="1">Uncharacterized protein</fullName>
    </submittedName>
</protein>
<dbReference type="Proteomes" id="UP001162060">
    <property type="component" value="Unassembled WGS sequence"/>
</dbReference>
<name>A0AAV1TRN1_9STRA</name>
<accession>A0AAV1TRN1</accession>
<dbReference type="AlphaFoldDB" id="A0AAV1TRN1"/>
<evidence type="ECO:0000313" key="2">
    <source>
        <dbReference type="Proteomes" id="UP001162060"/>
    </source>
</evidence>
<dbReference type="EMBL" id="CAKLBY020000086">
    <property type="protein sequence ID" value="CAK7925060.1"/>
    <property type="molecule type" value="Genomic_DNA"/>
</dbReference>
<evidence type="ECO:0000313" key="1">
    <source>
        <dbReference type="EMBL" id="CAK7925060.1"/>
    </source>
</evidence>
<sequence length="35" mass="4000">MMADILTKALPAPRMEELKMMFKLKAGQIDTEEDC</sequence>